<dbReference type="OrthoDB" id="4041625at2759"/>
<dbReference type="EMBL" id="HE576753">
    <property type="protein sequence ID" value="CCC68329.1"/>
    <property type="molecule type" value="Genomic_DNA"/>
</dbReference>
<dbReference type="RefSeq" id="XP_003674703.1">
    <property type="nucleotide sequence ID" value="XM_003674655.1"/>
</dbReference>
<evidence type="ECO:0000256" key="1">
    <source>
        <dbReference type="SAM" id="MobiDB-lite"/>
    </source>
</evidence>
<dbReference type="OMA" id="RSSWHEA"/>
<evidence type="ECO:0000313" key="3">
    <source>
        <dbReference type="Proteomes" id="UP000001640"/>
    </source>
</evidence>
<dbReference type="STRING" id="1064592.G0VBK3"/>
<dbReference type="Proteomes" id="UP000001640">
    <property type="component" value="Chromosome 2"/>
</dbReference>
<keyword evidence="3" id="KW-1185">Reference proteome</keyword>
<dbReference type="eggNOG" id="ENOG502S5RS">
    <property type="taxonomic scope" value="Eukaryota"/>
</dbReference>
<feature type="region of interest" description="Disordered" evidence="1">
    <location>
        <begin position="277"/>
        <end position="327"/>
    </location>
</feature>
<feature type="compositionally biased region" description="Polar residues" evidence="1">
    <location>
        <begin position="1"/>
        <end position="12"/>
    </location>
</feature>
<feature type="compositionally biased region" description="Basic and acidic residues" evidence="1">
    <location>
        <begin position="106"/>
        <end position="122"/>
    </location>
</feature>
<sequence>MMSTTMANSNATKEGVFSAPDDKIKGNTKGVAEQHLSIEPRDGKDNTKLQDIGILCVSPGIYQEKLDDEKLDSLKLSKDIEKNQRKVISKLSDTVDTAKDAKILNEESRSSLDQNISKKREIPLQNSGNSLKRKKIPRPLNLSDSNSSSASNSTTSSHFPPERSYTKSAPAHITKFPPRKITKPRVQYLGRGNPMGQTGRRITPPGPYSMYYPHFGPPQQPYPTMNPYGSPYYRFFPPGAFPPSPLQMYNQFMYPPRTAMPYTSQLQYYTNDRYREPSAQHQWSHEIPVSSRDRQPESRNQEEEDEDEDEDEEEEHPVEEDESTDLAIEANADSAISTSATNMSFNFGMQGDIRLMNNNFRFEFPLTSPTVDKKLFLNICGKIWDESRKLNDGGDSN</sequence>
<proteinExistence type="predicted"/>
<feature type="region of interest" description="Disordered" evidence="1">
    <location>
        <begin position="106"/>
        <end position="177"/>
    </location>
</feature>
<dbReference type="GeneID" id="96901889"/>
<feature type="compositionally biased region" description="Basic and acidic residues" evidence="1">
    <location>
        <begin position="291"/>
        <end position="301"/>
    </location>
</feature>
<protein>
    <submittedName>
        <fullName evidence="2">Uncharacterized protein</fullName>
    </submittedName>
</protein>
<dbReference type="HOGENOM" id="CLU_642614_0_0_1"/>
<name>G0VBK3_NAUCA</name>
<accession>G0VBK3</accession>
<dbReference type="InParanoid" id="G0VBK3"/>
<organism evidence="2 3">
    <name type="scientific">Naumovozyma castellii</name>
    <name type="common">Yeast</name>
    <name type="synonym">Saccharomyces castellii</name>
    <dbReference type="NCBI Taxonomy" id="27288"/>
    <lineage>
        <taxon>Eukaryota</taxon>
        <taxon>Fungi</taxon>
        <taxon>Dikarya</taxon>
        <taxon>Ascomycota</taxon>
        <taxon>Saccharomycotina</taxon>
        <taxon>Saccharomycetes</taxon>
        <taxon>Saccharomycetales</taxon>
        <taxon>Saccharomycetaceae</taxon>
        <taxon>Naumovozyma</taxon>
    </lineage>
</organism>
<reference evidence="2 3" key="1">
    <citation type="journal article" date="2011" name="Proc. Natl. Acad. Sci. U.S.A.">
        <title>Evolutionary erosion of yeast sex chromosomes by mating-type switching accidents.</title>
        <authorList>
            <person name="Gordon J.L."/>
            <person name="Armisen D."/>
            <person name="Proux-Wera E."/>
            <person name="Oheigeartaigh S.S."/>
            <person name="Byrne K.P."/>
            <person name="Wolfe K.H."/>
        </authorList>
    </citation>
    <scope>NUCLEOTIDE SEQUENCE [LARGE SCALE GENOMIC DNA]</scope>
    <source>
        <strain evidence="3">ATCC 76901 / BCRC 22586 / CBS 4309 / NBRC 1992 / NRRL Y-12630</strain>
    </source>
</reference>
<feature type="compositionally biased region" description="Acidic residues" evidence="1">
    <location>
        <begin position="302"/>
        <end position="324"/>
    </location>
</feature>
<reference key="2">
    <citation type="submission" date="2011-08" db="EMBL/GenBank/DDBJ databases">
        <title>Genome sequence of Naumovozyma castellii.</title>
        <authorList>
            <person name="Gordon J.L."/>
            <person name="Armisen D."/>
            <person name="Proux-Wera E."/>
            <person name="OhEigeartaigh S.S."/>
            <person name="Byrne K.P."/>
            <person name="Wolfe K.H."/>
        </authorList>
    </citation>
    <scope>NUCLEOTIDE SEQUENCE</scope>
    <source>
        <strain>Type strain:CBS 4309</strain>
    </source>
</reference>
<dbReference type="KEGG" id="ncs:NCAS_0B02450"/>
<evidence type="ECO:0000313" key="2">
    <source>
        <dbReference type="EMBL" id="CCC68329.1"/>
    </source>
</evidence>
<dbReference type="AlphaFoldDB" id="G0VBK3"/>
<gene>
    <name evidence="2" type="primary">NCAS0B02450</name>
    <name evidence="2" type="ordered locus">NCAS_0B02450</name>
</gene>
<feature type="compositionally biased region" description="Low complexity" evidence="1">
    <location>
        <begin position="143"/>
        <end position="157"/>
    </location>
</feature>
<feature type="region of interest" description="Disordered" evidence="1">
    <location>
        <begin position="1"/>
        <end position="44"/>
    </location>
</feature>
<dbReference type="FunCoup" id="G0VBK3">
    <property type="interactions" value="611"/>
</dbReference>